<keyword evidence="1" id="KW-0175">Coiled coil</keyword>
<dbReference type="Proteomes" id="UP001605036">
    <property type="component" value="Unassembled WGS sequence"/>
</dbReference>
<organism evidence="2 3">
    <name type="scientific">Riccia fluitans</name>
    <dbReference type="NCBI Taxonomy" id="41844"/>
    <lineage>
        <taxon>Eukaryota</taxon>
        <taxon>Viridiplantae</taxon>
        <taxon>Streptophyta</taxon>
        <taxon>Embryophyta</taxon>
        <taxon>Marchantiophyta</taxon>
        <taxon>Marchantiopsida</taxon>
        <taxon>Marchantiidae</taxon>
        <taxon>Marchantiales</taxon>
        <taxon>Ricciaceae</taxon>
        <taxon>Riccia</taxon>
    </lineage>
</organism>
<dbReference type="InterPro" id="IPR008479">
    <property type="entry name" value="DUF760"/>
</dbReference>
<comment type="caution">
    <text evidence="2">The sequence shown here is derived from an EMBL/GenBank/DDBJ whole genome shotgun (WGS) entry which is preliminary data.</text>
</comment>
<name>A0ABD1ZCG1_9MARC</name>
<sequence>MGRRKVTTDELLGSRNRSNLAAASAHSGGDWITTCCRQGIMDLEFSRRADSRMALQASLARAVSVGGSAVVFHDLEHRICADACSPSAWTPHGRQRGKLSRSSSKILRDLVTLQPPSHKGRLDGLVCSVRGANGASREGADSESTSNFNLSTKLELQEKKDVSVLLSIIQEIEPLDISLISKDVSPDSTDVMKRTISGMLGLLPSDQFQVTVEASREPLARLLVSSMMTGYTLRNGEYRLCLKRSLELPEENNAFRELQISDEARNMELAGFMGLDLADPLSDDCSSSSFPESSSTQSFPTAQDLNLPEELGAVSQEVASYIQSLQAKLDATSKELEDCKHALSTMEMENLAGEEHNDLLDYLRSLEPEKVAELSKPTTPEVEEVINLVIDGLLSNMCMDQACKIPVYDGGDPWEKKTISDVMGDASLKLQSNVTTSRDYLARLLFWCMLLGHHMRAVEYRLELTRTLSLTGEINMGADKRRQI</sequence>
<gene>
    <name evidence="2" type="ORF">R1flu_013088</name>
</gene>
<dbReference type="EMBL" id="JBHFFA010000002">
    <property type="protein sequence ID" value="KAL2645501.1"/>
    <property type="molecule type" value="Genomic_DNA"/>
</dbReference>
<reference evidence="2 3" key="1">
    <citation type="submission" date="2024-09" db="EMBL/GenBank/DDBJ databases">
        <title>Chromosome-scale assembly of Riccia fluitans.</title>
        <authorList>
            <person name="Paukszto L."/>
            <person name="Sawicki J."/>
            <person name="Karawczyk K."/>
            <person name="Piernik-Szablinska J."/>
            <person name="Szczecinska M."/>
            <person name="Mazdziarz M."/>
        </authorList>
    </citation>
    <scope>NUCLEOTIDE SEQUENCE [LARGE SCALE GENOMIC DNA]</scope>
    <source>
        <strain evidence="2">Rf_01</strain>
        <tissue evidence="2">Aerial parts of the thallus</tissue>
    </source>
</reference>
<keyword evidence="3" id="KW-1185">Reference proteome</keyword>
<accession>A0ABD1ZCG1</accession>
<feature type="coiled-coil region" evidence="1">
    <location>
        <begin position="322"/>
        <end position="349"/>
    </location>
</feature>
<proteinExistence type="predicted"/>
<dbReference type="PANTHER" id="PTHR33598">
    <property type="entry name" value="OS02G0833400 PROTEIN"/>
    <property type="match status" value="1"/>
</dbReference>
<evidence type="ECO:0000256" key="1">
    <source>
        <dbReference type="SAM" id="Coils"/>
    </source>
</evidence>
<dbReference type="Pfam" id="PF05542">
    <property type="entry name" value="DUF760"/>
    <property type="match status" value="2"/>
</dbReference>
<protein>
    <submittedName>
        <fullName evidence="2">Uncharacterized protein</fullName>
    </submittedName>
</protein>
<evidence type="ECO:0000313" key="2">
    <source>
        <dbReference type="EMBL" id="KAL2645501.1"/>
    </source>
</evidence>
<dbReference type="PANTHER" id="PTHR33598:SF2">
    <property type="entry name" value="MAR-BINDING FILAMENT-LIKE PROTEIN"/>
    <property type="match status" value="1"/>
</dbReference>
<dbReference type="AlphaFoldDB" id="A0ABD1ZCG1"/>
<evidence type="ECO:0000313" key="3">
    <source>
        <dbReference type="Proteomes" id="UP001605036"/>
    </source>
</evidence>